<keyword evidence="3" id="KW-0547">Nucleotide-binding</keyword>
<reference evidence="7 8" key="1">
    <citation type="submission" date="2018-06" db="EMBL/GenBank/DDBJ databases">
        <title>Comparative genomics reveals the genomic features of Rhizophagus irregularis, R. cerebriforme, R. diaphanum and Gigaspora rosea, and their symbiotic lifestyle signature.</title>
        <authorList>
            <person name="Morin E."/>
            <person name="San Clemente H."/>
            <person name="Chen E.C.H."/>
            <person name="De La Providencia I."/>
            <person name="Hainaut M."/>
            <person name="Kuo A."/>
            <person name="Kohler A."/>
            <person name="Murat C."/>
            <person name="Tang N."/>
            <person name="Roy S."/>
            <person name="Loubradou J."/>
            <person name="Henrissat B."/>
            <person name="Grigoriev I.V."/>
            <person name="Corradi N."/>
            <person name="Roux C."/>
            <person name="Martin F.M."/>
        </authorList>
    </citation>
    <scope>NUCLEOTIDE SEQUENCE [LARGE SCALE GENOMIC DNA]</scope>
    <source>
        <strain evidence="7 8">DAOM 227022</strain>
    </source>
</reference>
<dbReference type="GO" id="GO:0005634">
    <property type="term" value="C:nucleus"/>
    <property type="evidence" value="ECO:0007669"/>
    <property type="project" value="TreeGrafter"/>
</dbReference>
<gene>
    <name evidence="7" type="ORF">C1645_816129</name>
</gene>
<keyword evidence="1" id="KW-0723">Serine/threonine-protein kinase</keyword>
<dbReference type="InterPro" id="IPR000719">
    <property type="entry name" value="Prot_kinase_dom"/>
</dbReference>
<evidence type="ECO:0000259" key="6">
    <source>
        <dbReference type="PROSITE" id="PS50011"/>
    </source>
</evidence>
<protein>
    <submittedName>
        <fullName evidence="7">Kinase-like domain-containing protein</fullName>
    </submittedName>
</protein>
<dbReference type="SUPFAM" id="SSF56112">
    <property type="entry name" value="Protein kinase-like (PK-like)"/>
    <property type="match status" value="1"/>
</dbReference>
<dbReference type="GO" id="GO:0004674">
    <property type="term" value="F:protein serine/threonine kinase activity"/>
    <property type="evidence" value="ECO:0007669"/>
    <property type="project" value="UniProtKB-KW"/>
</dbReference>
<feature type="domain" description="Protein kinase" evidence="6">
    <location>
        <begin position="13"/>
        <end position="343"/>
    </location>
</feature>
<keyword evidence="8" id="KW-1185">Reference proteome</keyword>
<keyword evidence="4 7" id="KW-0418">Kinase</keyword>
<organism evidence="7 8">
    <name type="scientific">Glomus cerebriforme</name>
    <dbReference type="NCBI Taxonomy" id="658196"/>
    <lineage>
        <taxon>Eukaryota</taxon>
        <taxon>Fungi</taxon>
        <taxon>Fungi incertae sedis</taxon>
        <taxon>Mucoromycota</taxon>
        <taxon>Glomeromycotina</taxon>
        <taxon>Glomeromycetes</taxon>
        <taxon>Glomerales</taxon>
        <taxon>Glomeraceae</taxon>
        <taxon>Glomus</taxon>
    </lineage>
</organism>
<dbReference type="Pfam" id="PF00069">
    <property type="entry name" value="Pkinase"/>
    <property type="match status" value="1"/>
</dbReference>
<evidence type="ECO:0000256" key="1">
    <source>
        <dbReference type="ARBA" id="ARBA00022527"/>
    </source>
</evidence>
<dbReference type="GO" id="GO:0005524">
    <property type="term" value="F:ATP binding"/>
    <property type="evidence" value="ECO:0007669"/>
    <property type="project" value="UniProtKB-KW"/>
</dbReference>
<evidence type="ECO:0000256" key="2">
    <source>
        <dbReference type="ARBA" id="ARBA00022679"/>
    </source>
</evidence>
<dbReference type="Gene3D" id="1.10.510.10">
    <property type="entry name" value="Transferase(Phosphotransferase) domain 1"/>
    <property type="match status" value="1"/>
</dbReference>
<proteinExistence type="predicted"/>
<evidence type="ECO:0000256" key="5">
    <source>
        <dbReference type="ARBA" id="ARBA00022840"/>
    </source>
</evidence>
<dbReference type="OrthoDB" id="423539at2759"/>
<dbReference type="EMBL" id="QKYT01000054">
    <property type="protein sequence ID" value="RIA95836.1"/>
    <property type="molecule type" value="Genomic_DNA"/>
</dbReference>
<dbReference type="SMART" id="SM00220">
    <property type="entry name" value="S_TKc"/>
    <property type="match status" value="1"/>
</dbReference>
<accession>A0A397TFY7</accession>
<dbReference type="PROSITE" id="PS50011">
    <property type="entry name" value="PROTEIN_KINASE_DOM"/>
    <property type="match status" value="1"/>
</dbReference>
<evidence type="ECO:0000313" key="8">
    <source>
        <dbReference type="Proteomes" id="UP000265703"/>
    </source>
</evidence>
<sequence length="343" mass="40383">MSGKISPVKPKIISRPSSLDVPTFNFDFKLTEKSKWIMIASEKSIGKKKVYINFSQEGDDDKEDDKVIYRDDDVEMINVGNEVEFVAPFHCFIQLEKRNDQNWVTYIQPLTTDKEKYLIYVNDVELKEVLTRLYDGDKVKIGNGRGTLCFEIIDKSERELIEYDKYSKYFKESTLLKSLDHNNIVKVLEDHININLDRIFIWQEMLYKDLGEYLNVIDFGEAINYKLETSNSIYGTLLYLPPEIHKASYFNRNNLYKPSVDIWAFGIISYKMLTGKHPYFTDYAGEIDDYSRIADYIEKTLGMNKVIPKESLRNLDDEVFHDKFDDFLEDILDEAYEMEKMED</sequence>
<comment type="caution">
    <text evidence="7">The sequence shown here is derived from an EMBL/GenBank/DDBJ whole genome shotgun (WGS) entry which is preliminary data.</text>
</comment>
<dbReference type="InterPro" id="IPR011009">
    <property type="entry name" value="Kinase-like_dom_sf"/>
</dbReference>
<keyword evidence="2" id="KW-0808">Transferase</keyword>
<keyword evidence="5" id="KW-0067">ATP-binding</keyword>
<dbReference type="AlphaFoldDB" id="A0A397TFY7"/>
<name>A0A397TFY7_9GLOM</name>
<dbReference type="PANTHER" id="PTHR24345:SF0">
    <property type="entry name" value="CELL CYCLE SERINE_THREONINE-PROTEIN KINASE CDC5_MSD2"/>
    <property type="match status" value="1"/>
</dbReference>
<dbReference type="PANTHER" id="PTHR24345">
    <property type="entry name" value="SERINE/THREONINE-PROTEIN KINASE PLK"/>
    <property type="match status" value="1"/>
</dbReference>
<dbReference type="Proteomes" id="UP000265703">
    <property type="component" value="Unassembled WGS sequence"/>
</dbReference>
<evidence type="ECO:0000256" key="4">
    <source>
        <dbReference type="ARBA" id="ARBA00022777"/>
    </source>
</evidence>
<evidence type="ECO:0000313" key="7">
    <source>
        <dbReference type="EMBL" id="RIA95836.1"/>
    </source>
</evidence>
<evidence type="ECO:0000256" key="3">
    <source>
        <dbReference type="ARBA" id="ARBA00022741"/>
    </source>
</evidence>